<dbReference type="PANTHER" id="PTHR21237:SF23">
    <property type="entry name" value="GRPE PROTEIN HOMOLOG, MITOCHONDRIAL"/>
    <property type="match status" value="1"/>
</dbReference>
<evidence type="ECO:0000256" key="5">
    <source>
        <dbReference type="RuleBase" id="RU004478"/>
    </source>
</evidence>
<sequence>MNQKKQKIDIKDGNIAGNEEMTNQCSENENQTTCETDPNASDEPADEKAENQDSLAEANAEIEELKNKYLRTVAEFENYKKRTRKEVADLILNGGEKTVAAILPIIDDMERAIDNAGKAEDIKALEEGWELIFKKLMKTLESLGVKKIDTDGKDFDVDYHEAVAMVPGMGDDKKGKVIDCVQAGYMLNDRVIRHAKVAVGQ</sequence>
<accession>A0A0S2KPC4</accession>
<keyword evidence="3 4" id="KW-0346">Stress response</keyword>
<dbReference type="InterPro" id="IPR009012">
    <property type="entry name" value="GrpE_head"/>
</dbReference>
<reference evidence="8" key="1">
    <citation type="submission" date="2015-11" db="EMBL/GenBank/DDBJ databases">
        <authorList>
            <person name="Holder M.E."/>
            <person name="Ajami N.J."/>
            <person name="Petrosino J.F."/>
        </authorList>
    </citation>
    <scope>NUCLEOTIDE SEQUENCE [LARGE SCALE GENOMIC DNA]</scope>
    <source>
        <strain evidence="8">F0113</strain>
    </source>
</reference>
<dbReference type="PROSITE" id="PS01071">
    <property type="entry name" value="GRPE"/>
    <property type="match status" value="1"/>
</dbReference>
<dbReference type="Gene3D" id="2.30.22.10">
    <property type="entry name" value="Head domain of nucleotide exchange factor GrpE"/>
    <property type="match status" value="1"/>
</dbReference>
<dbReference type="PRINTS" id="PR00773">
    <property type="entry name" value="GRPEPROTEIN"/>
</dbReference>
<dbReference type="OrthoDB" id="9812586at2"/>
<name>A0A0S2KPC4_9BACT</name>
<keyword evidence="8" id="KW-1185">Reference proteome</keyword>
<protein>
    <recommendedName>
        <fullName evidence="3 4">Protein GrpE</fullName>
    </recommendedName>
    <alternativeName>
        <fullName evidence="3">HSP-70 cofactor</fullName>
    </alternativeName>
</protein>
<dbReference type="InterPro" id="IPR000740">
    <property type="entry name" value="GrpE"/>
</dbReference>
<feature type="compositionally biased region" description="Basic and acidic residues" evidence="6">
    <location>
        <begin position="1"/>
        <end position="12"/>
    </location>
</feature>
<evidence type="ECO:0000313" key="8">
    <source>
        <dbReference type="Proteomes" id="UP000056252"/>
    </source>
</evidence>
<dbReference type="PANTHER" id="PTHR21237">
    <property type="entry name" value="GRPE PROTEIN"/>
    <property type="match status" value="1"/>
</dbReference>
<evidence type="ECO:0000256" key="3">
    <source>
        <dbReference type="HAMAP-Rule" id="MF_01151"/>
    </source>
</evidence>
<gene>
    <name evidence="3" type="primary">grpE</name>
    <name evidence="7" type="ORF">AS203_09185</name>
</gene>
<dbReference type="GO" id="GO:0051082">
    <property type="term" value="F:unfolded protein binding"/>
    <property type="evidence" value="ECO:0007669"/>
    <property type="project" value="TreeGrafter"/>
</dbReference>
<dbReference type="GO" id="GO:0005737">
    <property type="term" value="C:cytoplasm"/>
    <property type="evidence" value="ECO:0007669"/>
    <property type="project" value="UniProtKB-SubCell"/>
</dbReference>
<dbReference type="GO" id="GO:0042803">
    <property type="term" value="F:protein homodimerization activity"/>
    <property type="evidence" value="ECO:0007669"/>
    <property type="project" value="InterPro"/>
</dbReference>
<dbReference type="CDD" id="cd00446">
    <property type="entry name" value="GrpE"/>
    <property type="match status" value="1"/>
</dbReference>
<feature type="region of interest" description="Disordered" evidence="6">
    <location>
        <begin position="1"/>
        <end position="53"/>
    </location>
</feature>
<evidence type="ECO:0000256" key="4">
    <source>
        <dbReference type="RuleBase" id="RU000639"/>
    </source>
</evidence>
<keyword evidence="2 3" id="KW-0143">Chaperone</keyword>
<dbReference type="KEGG" id="peo:AS203_09185"/>
<comment type="subcellular location">
    <subcellularLocation>
        <location evidence="3">Cytoplasm</location>
    </subcellularLocation>
</comment>
<evidence type="ECO:0000256" key="2">
    <source>
        <dbReference type="ARBA" id="ARBA00023186"/>
    </source>
</evidence>
<organism evidence="7 8">
    <name type="scientific">Hoylesella enoeca</name>
    <dbReference type="NCBI Taxonomy" id="76123"/>
    <lineage>
        <taxon>Bacteria</taxon>
        <taxon>Pseudomonadati</taxon>
        <taxon>Bacteroidota</taxon>
        <taxon>Bacteroidia</taxon>
        <taxon>Bacteroidales</taxon>
        <taxon>Prevotellaceae</taxon>
        <taxon>Hoylesella</taxon>
    </lineage>
</organism>
<dbReference type="AlphaFoldDB" id="A0A0S2KPC4"/>
<comment type="subunit">
    <text evidence="3">Homodimer.</text>
</comment>
<comment type="function">
    <text evidence="3 4">Participates actively in the response to hyperosmotic and heat shock by preventing the aggregation of stress-denatured proteins, in association with DnaK and GrpE. It is the nucleotide exchange factor for DnaK and may function as a thermosensor. Unfolded proteins bind initially to DnaJ; upon interaction with the DnaJ-bound protein, DnaK hydrolyzes its bound ATP, resulting in the formation of a stable complex. GrpE releases ADP from DnaK; ATP binding to DnaK triggers the release of the substrate protein, thus completing the reaction cycle. Several rounds of ATP-dependent interactions between DnaJ, DnaK and GrpE are required for fully efficient folding.</text>
</comment>
<dbReference type="STRING" id="76123.AS203_09185"/>
<dbReference type="InterPro" id="IPR013805">
    <property type="entry name" value="GrpE_CC"/>
</dbReference>
<evidence type="ECO:0000256" key="6">
    <source>
        <dbReference type="SAM" id="MobiDB-lite"/>
    </source>
</evidence>
<dbReference type="EMBL" id="CP013195">
    <property type="protein sequence ID" value="ALO49950.1"/>
    <property type="molecule type" value="Genomic_DNA"/>
</dbReference>
<dbReference type="SUPFAM" id="SSF58014">
    <property type="entry name" value="Coiled-coil domain of nucleotide exchange factor GrpE"/>
    <property type="match status" value="1"/>
</dbReference>
<dbReference type="GO" id="GO:0006457">
    <property type="term" value="P:protein folding"/>
    <property type="evidence" value="ECO:0007669"/>
    <property type="project" value="InterPro"/>
</dbReference>
<evidence type="ECO:0000313" key="7">
    <source>
        <dbReference type="EMBL" id="ALO49950.1"/>
    </source>
</evidence>
<dbReference type="GO" id="GO:0051087">
    <property type="term" value="F:protein-folding chaperone binding"/>
    <property type="evidence" value="ECO:0007669"/>
    <property type="project" value="InterPro"/>
</dbReference>
<dbReference type="RefSeq" id="WP_060544554.1">
    <property type="nucleotide sequence ID" value="NZ_CP013195.1"/>
</dbReference>
<keyword evidence="3" id="KW-0963">Cytoplasm</keyword>
<dbReference type="eggNOG" id="COG0576">
    <property type="taxonomic scope" value="Bacteria"/>
</dbReference>
<dbReference type="SUPFAM" id="SSF51064">
    <property type="entry name" value="Head domain of nucleotide exchange factor GrpE"/>
    <property type="match status" value="1"/>
</dbReference>
<dbReference type="Proteomes" id="UP000056252">
    <property type="component" value="Chromosome"/>
</dbReference>
<dbReference type="Pfam" id="PF01025">
    <property type="entry name" value="GrpE"/>
    <property type="match status" value="1"/>
</dbReference>
<feature type="compositionally biased region" description="Polar residues" evidence="6">
    <location>
        <begin position="20"/>
        <end position="39"/>
    </location>
</feature>
<comment type="similarity">
    <text evidence="1 3 5">Belongs to the GrpE family.</text>
</comment>
<dbReference type="HAMAP" id="MF_01151">
    <property type="entry name" value="GrpE"/>
    <property type="match status" value="1"/>
</dbReference>
<evidence type="ECO:0000256" key="1">
    <source>
        <dbReference type="ARBA" id="ARBA00009054"/>
    </source>
</evidence>
<proteinExistence type="inferred from homology"/>
<dbReference type="Gene3D" id="3.90.20.20">
    <property type="match status" value="1"/>
</dbReference>
<dbReference type="GO" id="GO:0000774">
    <property type="term" value="F:adenyl-nucleotide exchange factor activity"/>
    <property type="evidence" value="ECO:0007669"/>
    <property type="project" value="InterPro"/>
</dbReference>